<keyword evidence="1" id="KW-1133">Transmembrane helix</keyword>
<dbReference type="Proteomes" id="UP001374893">
    <property type="component" value="Chromosome"/>
</dbReference>
<proteinExistence type="predicted"/>
<dbReference type="InterPro" id="IPR012902">
    <property type="entry name" value="N_methyl_site"/>
</dbReference>
<keyword evidence="1" id="KW-0472">Membrane</keyword>
<sequence>MKIQSLRHRSRGVTLLELTVIILVLLSLVTILFVGARAWKRGSERTACLMNIRMAQQATRSLQNLCDLPEGATLDMAEDLIGSGNFIEIEPICPGGGTYEFAKQFPPIGVPALACSLAAAADHQPPSSVGW</sequence>
<feature type="transmembrane region" description="Helical" evidence="1">
    <location>
        <begin position="12"/>
        <end position="39"/>
    </location>
</feature>
<evidence type="ECO:0008006" key="4">
    <source>
        <dbReference type="Google" id="ProtNLM"/>
    </source>
</evidence>
<evidence type="ECO:0000313" key="3">
    <source>
        <dbReference type="Proteomes" id="UP001374893"/>
    </source>
</evidence>
<protein>
    <recommendedName>
        <fullName evidence="4">Prepilin-type N-terminal cleavage/methylation domain-containing protein</fullName>
    </recommendedName>
</protein>
<dbReference type="EMBL" id="AP024702">
    <property type="protein sequence ID" value="BCX46637.1"/>
    <property type="molecule type" value="Genomic_DNA"/>
</dbReference>
<evidence type="ECO:0000256" key="1">
    <source>
        <dbReference type="SAM" id="Phobius"/>
    </source>
</evidence>
<keyword evidence="3" id="KW-1185">Reference proteome</keyword>
<organism evidence="2 3">
    <name type="scientific">Haloferula helveola</name>
    <dbReference type="NCBI Taxonomy" id="490095"/>
    <lineage>
        <taxon>Bacteria</taxon>
        <taxon>Pseudomonadati</taxon>
        <taxon>Verrucomicrobiota</taxon>
        <taxon>Verrucomicrobiia</taxon>
        <taxon>Verrucomicrobiales</taxon>
        <taxon>Verrucomicrobiaceae</taxon>
        <taxon>Haloferula</taxon>
    </lineage>
</organism>
<gene>
    <name evidence="2" type="ORF">HAHE_05450</name>
</gene>
<dbReference type="RefSeq" id="WP_338688406.1">
    <property type="nucleotide sequence ID" value="NZ_AP024702.1"/>
</dbReference>
<accession>A0ABM7RD56</accession>
<evidence type="ECO:0000313" key="2">
    <source>
        <dbReference type="EMBL" id="BCX46637.1"/>
    </source>
</evidence>
<dbReference type="PROSITE" id="PS00409">
    <property type="entry name" value="PROKAR_NTER_METHYL"/>
    <property type="match status" value="1"/>
</dbReference>
<reference evidence="2 3" key="1">
    <citation type="submission" date="2021-06" db="EMBL/GenBank/DDBJ databases">
        <title>Complete genome of Haloferula helveola possessing various polysaccharide degrading enzymes.</title>
        <authorList>
            <person name="Takami H."/>
            <person name="Huang C."/>
            <person name="Hamasaki K."/>
        </authorList>
    </citation>
    <scope>NUCLEOTIDE SEQUENCE [LARGE SCALE GENOMIC DNA]</scope>
    <source>
        <strain evidence="2 3">CN-1</strain>
    </source>
</reference>
<keyword evidence="1" id="KW-0812">Transmembrane</keyword>
<name>A0ABM7RD56_9BACT</name>